<reference evidence="2 3" key="1">
    <citation type="submission" date="2022-11" db="UniProtKB">
        <authorList>
            <consortium name="WormBaseParasite"/>
        </authorList>
    </citation>
    <scope>IDENTIFICATION</scope>
</reference>
<dbReference type="WBParaSite" id="Minc3s04160g35633">
    <property type="protein sequence ID" value="Minc3s04160g35633"/>
    <property type="gene ID" value="Minc3s04160g35633"/>
</dbReference>
<evidence type="ECO:0000313" key="1">
    <source>
        <dbReference type="Proteomes" id="UP000887563"/>
    </source>
</evidence>
<protein>
    <submittedName>
        <fullName evidence="2 3">Candidate secreted effector</fullName>
    </submittedName>
</protein>
<evidence type="ECO:0000313" key="3">
    <source>
        <dbReference type="WBParaSite" id="Minc3s04160g35633"/>
    </source>
</evidence>
<dbReference type="Proteomes" id="UP000887563">
    <property type="component" value="Unplaced"/>
</dbReference>
<accession>A0A914N658</accession>
<proteinExistence type="predicted"/>
<evidence type="ECO:0000313" key="2">
    <source>
        <dbReference type="WBParaSite" id="Minc3s04160g35630"/>
    </source>
</evidence>
<organism evidence="1 3">
    <name type="scientific">Meloidogyne incognita</name>
    <name type="common">Southern root-knot nematode worm</name>
    <name type="synonym">Oxyuris incognita</name>
    <dbReference type="NCBI Taxonomy" id="6306"/>
    <lineage>
        <taxon>Eukaryota</taxon>
        <taxon>Metazoa</taxon>
        <taxon>Ecdysozoa</taxon>
        <taxon>Nematoda</taxon>
        <taxon>Chromadorea</taxon>
        <taxon>Rhabditida</taxon>
        <taxon>Tylenchina</taxon>
        <taxon>Tylenchomorpha</taxon>
        <taxon>Tylenchoidea</taxon>
        <taxon>Meloidogynidae</taxon>
        <taxon>Meloidogyninae</taxon>
        <taxon>Meloidogyne</taxon>
        <taxon>Meloidogyne incognita group</taxon>
    </lineage>
</organism>
<name>A0A914N658_MELIC</name>
<keyword evidence="1" id="KW-1185">Reference proteome</keyword>
<sequence length="78" mass="8737">MSFYHCPHHSSNFCPGFGLRHSTKNLWTAGPSKRSSLPATTADARSLRMSALPSASLPFGRVSRHGEMFPENIKKFRF</sequence>
<dbReference type="AlphaFoldDB" id="A0A914N658"/>
<dbReference type="WBParaSite" id="Minc3s04160g35630">
    <property type="protein sequence ID" value="Minc3s04160g35630"/>
    <property type="gene ID" value="Minc3s04160g35630"/>
</dbReference>